<gene>
    <name evidence="2" type="ORF">HNP84_003960</name>
</gene>
<sequence length="89" mass="10105">MSVTDSPALRPREMPLTCQEALYLHVIATTWPGWIITAGPTWWAVRLDALPPRHRAAGLRHIIGRLSAVELVMELRAEDHITRQMIVRS</sequence>
<evidence type="ECO:0000313" key="3">
    <source>
        <dbReference type="Proteomes" id="UP000578449"/>
    </source>
</evidence>
<reference evidence="2 3" key="1">
    <citation type="submission" date="2020-08" db="EMBL/GenBank/DDBJ databases">
        <title>Genomic Encyclopedia of Type Strains, Phase IV (KMG-IV): sequencing the most valuable type-strain genomes for metagenomic binning, comparative biology and taxonomic classification.</title>
        <authorList>
            <person name="Goeker M."/>
        </authorList>
    </citation>
    <scope>NUCLEOTIDE SEQUENCE [LARGE SCALE GENOMIC DNA]</scope>
    <source>
        <strain evidence="2 3">DSM 45615</strain>
    </source>
</reference>
<dbReference type="AlphaFoldDB" id="A0A840NZ94"/>
<evidence type="ECO:0000313" key="2">
    <source>
        <dbReference type="EMBL" id="MBB5134234.1"/>
    </source>
</evidence>
<dbReference type="RefSeq" id="WP_185051113.1">
    <property type="nucleotide sequence ID" value="NZ_BAABIX010000053.1"/>
</dbReference>
<protein>
    <submittedName>
        <fullName evidence="2">Uncharacterized protein</fullName>
    </submittedName>
</protein>
<evidence type="ECO:0000256" key="1">
    <source>
        <dbReference type="SAM" id="Phobius"/>
    </source>
</evidence>
<keyword evidence="1" id="KW-1133">Transmembrane helix</keyword>
<organism evidence="2 3">
    <name type="scientific">Thermocatellispora tengchongensis</name>
    <dbReference type="NCBI Taxonomy" id="1073253"/>
    <lineage>
        <taxon>Bacteria</taxon>
        <taxon>Bacillati</taxon>
        <taxon>Actinomycetota</taxon>
        <taxon>Actinomycetes</taxon>
        <taxon>Streptosporangiales</taxon>
        <taxon>Streptosporangiaceae</taxon>
        <taxon>Thermocatellispora</taxon>
    </lineage>
</organism>
<keyword evidence="3" id="KW-1185">Reference proteome</keyword>
<dbReference type="EMBL" id="JACHGN010000007">
    <property type="protein sequence ID" value="MBB5134234.1"/>
    <property type="molecule type" value="Genomic_DNA"/>
</dbReference>
<accession>A0A840NZ94</accession>
<proteinExistence type="predicted"/>
<feature type="transmembrane region" description="Helical" evidence="1">
    <location>
        <begin position="22"/>
        <end position="45"/>
    </location>
</feature>
<name>A0A840NZ94_9ACTN</name>
<comment type="caution">
    <text evidence="2">The sequence shown here is derived from an EMBL/GenBank/DDBJ whole genome shotgun (WGS) entry which is preliminary data.</text>
</comment>
<dbReference type="Proteomes" id="UP000578449">
    <property type="component" value="Unassembled WGS sequence"/>
</dbReference>
<keyword evidence="1" id="KW-0812">Transmembrane</keyword>
<keyword evidence="1" id="KW-0472">Membrane</keyword>